<dbReference type="UniPathway" id="UPA00378"/>
<dbReference type="AlphaFoldDB" id="A0A1Y2DQ79"/>
<evidence type="ECO:0000256" key="14">
    <source>
        <dbReference type="RuleBase" id="RU361193"/>
    </source>
</evidence>
<feature type="signal peptide" evidence="15">
    <location>
        <begin position="1"/>
        <end position="23"/>
    </location>
</feature>
<dbReference type="GO" id="GO:0005975">
    <property type="term" value="P:carbohydrate metabolic process"/>
    <property type="evidence" value="ECO:0007669"/>
    <property type="project" value="InterPro"/>
</dbReference>
<evidence type="ECO:0000256" key="12">
    <source>
        <dbReference type="PIRSR" id="PIRSR601382-2"/>
    </source>
</evidence>
<keyword evidence="17" id="KW-1185">Reference proteome</keyword>
<keyword evidence="12" id="KW-0106">Calcium</keyword>
<evidence type="ECO:0000256" key="13">
    <source>
        <dbReference type="PIRSR" id="PIRSR601382-3"/>
    </source>
</evidence>
<dbReference type="PRINTS" id="PR00747">
    <property type="entry name" value="GLYHDRLASE47"/>
</dbReference>
<evidence type="ECO:0000256" key="11">
    <source>
        <dbReference type="PIRSR" id="PIRSR601382-1"/>
    </source>
</evidence>
<feature type="active site" evidence="11">
    <location>
        <position position="272"/>
    </location>
</feature>
<sequence>MASFTSLLVGGLAVLGCISPANAGPAQARPRAPSYQAYPERAAAVMEAFDRAWDGYYQYAFPNDSLKPISKSFENDRNGWGASAIDALSTALIMGDKKVIDQIVDYIPTINFNKTNDDSVPVSLFETTIRYLGGLLSAHDLLSGPLNNYVGSEEKLAAILDQAEHLAENLKVAFNTKSGIPINDVLFGPPRVTDEKTNGLATIGTLILEWTRLSDKTGNKEYAELAQRAESQLLLPQPRALAEPYPGLLGTNVDVETGEFVDSVGGWNGGTDSFYEYLIKIYIYDTSRFTKHKNRWVDAIDSSIKYLASHPTSRPDLTFLAAYQGNNNLTFRSGHLACFDGGNFILGGLVLDRQDYVNFGLALVDSCHETYATTATGIGPEGFAWQDNKVGFNATNNPGPPAEQSDFYADAGYWITSSYYILRPEVIESIYYAYRATGDSKYQDWAWEAFKAINETCSVGAGFSEIENVNVKGGGNFTDFQDSFWFAEVLKYSYLIQAEEAPWQISADHDNEWVFNTEAHPMKVVGKHI</sequence>
<evidence type="ECO:0000256" key="15">
    <source>
        <dbReference type="SAM" id="SignalP"/>
    </source>
</evidence>
<proteinExistence type="inferred from homology"/>
<comment type="cofactor">
    <cofactor evidence="1 12">
        <name>Ca(2+)</name>
        <dbReference type="ChEBI" id="CHEBI:29108"/>
    </cofactor>
</comment>
<feature type="active site" description="Proton donor" evidence="11">
    <location>
        <position position="381"/>
    </location>
</feature>
<gene>
    <name evidence="16" type="ORF">BCR38DRAFT_411247</name>
</gene>
<evidence type="ECO:0000313" key="16">
    <source>
        <dbReference type="EMBL" id="ORY61367.1"/>
    </source>
</evidence>
<dbReference type="Gene3D" id="1.50.10.10">
    <property type="match status" value="1"/>
</dbReference>
<keyword evidence="5 14" id="KW-0378">Hydrolase</keyword>
<dbReference type="InterPro" id="IPR050749">
    <property type="entry name" value="Glycosyl_Hydrolase_47"/>
</dbReference>
<comment type="caution">
    <text evidence="16">The sequence shown here is derived from an EMBL/GenBank/DDBJ whole genome shotgun (WGS) entry which is preliminary data.</text>
</comment>
<dbReference type="Proteomes" id="UP000193689">
    <property type="component" value="Unassembled WGS sequence"/>
</dbReference>
<protein>
    <recommendedName>
        <fullName evidence="14">alpha-1,2-Mannosidase</fullName>
        <ecNumber evidence="14">3.2.1.-</ecNumber>
    </recommendedName>
</protein>
<evidence type="ECO:0000313" key="17">
    <source>
        <dbReference type="Proteomes" id="UP000193689"/>
    </source>
</evidence>
<dbReference type="PANTHER" id="PTHR11742:SF101">
    <property type="entry name" value="MANNOSYL-OLIGOSACCHARIDE ALPHA-1,2-MANNOSIDASE 1B"/>
    <property type="match status" value="1"/>
</dbReference>
<evidence type="ECO:0000256" key="2">
    <source>
        <dbReference type="ARBA" id="ARBA00004922"/>
    </source>
</evidence>
<feature type="chain" id="PRO_5012237517" description="alpha-1,2-Mannosidase" evidence="15">
    <location>
        <begin position="24"/>
        <end position="529"/>
    </location>
</feature>
<feature type="binding site" evidence="12">
    <location>
        <position position="517"/>
    </location>
    <ligand>
        <name>Ca(2+)</name>
        <dbReference type="ChEBI" id="CHEBI:29108"/>
    </ligand>
</feature>
<dbReference type="FunFam" id="1.50.10.10:FF:000047">
    <property type="entry name" value="Mannosyl-oligosaccharide alpha-1,2-mannosidase"/>
    <property type="match status" value="1"/>
</dbReference>
<comment type="pathway">
    <text evidence="2">Protein modification; protein glycosylation.</text>
</comment>
<organism evidence="16 17">
    <name type="scientific">Pseudomassariella vexata</name>
    <dbReference type="NCBI Taxonomy" id="1141098"/>
    <lineage>
        <taxon>Eukaryota</taxon>
        <taxon>Fungi</taxon>
        <taxon>Dikarya</taxon>
        <taxon>Ascomycota</taxon>
        <taxon>Pezizomycotina</taxon>
        <taxon>Sordariomycetes</taxon>
        <taxon>Xylariomycetidae</taxon>
        <taxon>Amphisphaeriales</taxon>
        <taxon>Pseudomassariaceae</taxon>
        <taxon>Pseudomassariella</taxon>
    </lineage>
</organism>
<dbReference type="Pfam" id="PF01532">
    <property type="entry name" value="Glyco_hydro_47"/>
    <property type="match status" value="1"/>
</dbReference>
<dbReference type="OrthoDB" id="8118055at2759"/>
<dbReference type="EC" id="3.2.1.-" evidence="14"/>
<dbReference type="STRING" id="1141098.A0A1Y2DQ79"/>
<dbReference type="GO" id="GO:0005509">
    <property type="term" value="F:calcium ion binding"/>
    <property type="evidence" value="ECO:0007669"/>
    <property type="project" value="InterPro"/>
</dbReference>
<reference evidence="16 17" key="1">
    <citation type="submission" date="2016-07" db="EMBL/GenBank/DDBJ databases">
        <title>Pervasive Adenine N6-methylation of Active Genes in Fungi.</title>
        <authorList>
            <consortium name="DOE Joint Genome Institute"/>
            <person name="Mondo S.J."/>
            <person name="Dannebaum R.O."/>
            <person name="Kuo R.C."/>
            <person name="Labutti K."/>
            <person name="Haridas S."/>
            <person name="Kuo A."/>
            <person name="Salamov A."/>
            <person name="Ahrendt S.R."/>
            <person name="Lipzen A."/>
            <person name="Sullivan W."/>
            <person name="Andreopoulos W.B."/>
            <person name="Clum A."/>
            <person name="Lindquist E."/>
            <person name="Daum C."/>
            <person name="Ramamoorthy G.K."/>
            <person name="Gryganskyi A."/>
            <person name="Culley D."/>
            <person name="Magnuson J.K."/>
            <person name="James T.Y."/>
            <person name="O'Malley M.A."/>
            <person name="Stajich J.E."/>
            <person name="Spatafora J.W."/>
            <person name="Visel A."/>
            <person name="Grigoriev I.V."/>
        </authorList>
    </citation>
    <scope>NUCLEOTIDE SEQUENCE [LARGE SCALE GENOMIC DNA]</scope>
    <source>
        <strain evidence="16 17">CBS 129021</strain>
    </source>
</reference>
<dbReference type="GO" id="GO:0005783">
    <property type="term" value="C:endoplasmic reticulum"/>
    <property type="evidence" value="ECO:0007669"/>
    <property type="project" value="TreeGrafter"/>
</dbReference>
<dbReference type="InParanoid" id="A0A1Y2DQ79"/>
<dbReference type="InterPro" id="IPR012341">
    <property type="entry name" value="6hp_glycosidase-like_sf"/>
</dbReference>
<keyword evidence="8 14" id="KW-0326">Glycosidase</keyword>
<keyword evidence="12" id="KW-0479">Metal-binding</keyword>
<name>A0A1Y2DQ79_9PEZI</name>
<dbReference type="GeneID" id="63774766"/>
<dbReference type="InterPro" id="IPR036026">
    <property type="entry name" value="Seven-hairpin_glycosidases"/>
</dbReference>
<evidence type="ECO:0000256" key="3">
    <source>
        <dbReference type="ARBA" id="ARBA00007658"/>
    </source>
</evidence>
<dbReference type="InterPro" id="IPR001382">
    <property type="entry name" value="Glyco_hydro_47"/>
</dbReference>
<comment type="catalytic activity">
    <reaction evidence="10">
        <text>N(4)-(alpha-D-Man-(1-&gt;2)-alpha-D-Man-(1-&gt;2)-alpha-D-Man-(1-&gt;3)-[alpha-D-Man-(1-&gt;2)-alpha-D-Man-(1-&gt;3)-[alpha-D-Man-(1-&gt;2)-alpha-D-Man-(1-&gt;6)]-alpha-D-Man-(1-&gt;6)]-beta-D-Man-(1-&gt;4)-beta-D-GlcNAc-(1-&gt;4)-beta-D-GlcNAc)-L-asparaginyl-[protein] (N-glucan mannose isomer 9A1,2,3B1,2,3) + 4 H2O = N(4)-(alpha-D-Man-(1-&gt;3)-[alpha-D-Man-(1-&gt;3)-[alpha-D-Man-(1-&gt;6)]-alpha-D-Man-(1-&gt;6)]-beta-D-Man-(1-&gt;4)-beta-D-GlcNAc-(1-&gt;4)-beta-D-GlcNAc)-L-asparaginyl-[protein] (N-glucan mannose isomer 5A1,2) + 4 beta-D-mannose</text>
        <dbReference type="Rhea" id="RHEA:56008"/>
        <dbReference type="Rhea" id="RHEA-COMP:14356"/>
        <dbReference type="Rhea" id="RHEA-COMP:14367"/>
        <dbReference type="ChEBI" id="CHEBI:15377"/>
        <dbReference type="ChEBI" id="CHEBI:28563"/>
        <dbReference type="ChEBI" id="CHEBI:59087"/>
        <dbReference type="ChEBI" id="CHEBI:139493"/>
        <dbReference type="EC" id="3.2.1.113"/>
    </reaction>
</comment>
<keyword evidence="4 15" id="KW-0732">Signal</keyword>
<accession>A0A1Y2DQ79</accession>
<dbReference type="SUPFAM" id="SSF48225">
    <property type="entry name" value="Seven-hairpin glycosidases"/>
    <property type="match status" value="1"/>
</dbReference>
<keyword evidence="7" id="KW-0325">Glycoprotein</keyword>
<dbReference type="GO" id="GO:0036503">
    <property type="term" value="P:ERAD pathway"/>
    <property type="evidence" value="ECO:0007669"/>
    <property type="project" value="UniProtKB-ARBA"/>
</dbReference>
<dbReference type="GO" id="GO:0004571">
    <property type="term" value="F:mannosyl-oligosaccharide 1,2-alpha-mannosidase activity"/>
    <property type="evidence" value="ECO:0007669"/>
    <property type="project" value="UniProtKB-EC"/>
</dbReference>
<feature type="active site" description="Proton donor" evidence="11">
    <location>
        <position position="126"/>
    </location>
</feature>
<comment type="catalytic activity">
    <reaction evidence="9">
        <text>N(4)-(alpha-D-Man-(1-&gt;2)-alpha-D-Man-(1-&gt;2)-alpha-D-Man-(1-&gt;3)-[alpha-D-Man-(1-&gt;3)-[alpha-D-Man-(1-&gt;2)-alpha-D-Man-(1-&gt;6)]-alpha-D-Man-(1-&gt;6)]-beta-D-Man-(1-&gt;4)-beta-D-GlcNAc-(1-&gt;4)-beta-D-GlcNAc)-L-asparaginyl-[protein] (N-glucan mannose isomer 8A1,2,3B1,3) + 3 H2O = N(4)-(alpha-D-Man-(1-&gt;3)-[alpha-D-Man-(1-&gt;3)-[alpha-D-Man-(1-&gt;6)]-alpha-D-Man-(1-&gt;6)]-beta-D-Man-(1-&gt;4)-beta-D-GlcNAc-(1-&gt;4)-beta-D-GlcNAc)-L-asparaginyl-[protein] (N-glucan mannose isomer 5A1,2) + 3 beta-D-mannose</text>
        <dbReference type="Rhea" id="RHEA:56028"/>
        <dbReference type="Rhea" id="RHEA-COMP:14358"/>
        <dbReference type="Rhea" id="RHEA-COMP:14367"/>
        <dbReference type="ChEBI" id="CHEBI:15377"/>
        <dbReference type="ChEBI" id="CHEBI:28563"/>
        <dbReference type="ChEBI" id="CHEBI:59087"/>
        <dbReference type="ChEBI" id="CHEBI:60628"/>
        <dbReference type="EC" id="3.2.1.113"/>
    </reaction>
</comment>
<evidence type="ECO:0000256" key="4">
    <source>
        <dbReference type="ARBA" id="ARBA00022729"/>
    </source>
</evidence>
<evidence type="ECO:0000256" key="10">
    <source>
        <dbReference type="ARBA" id="ARBA00048605"/>
    </source>
</evidence>
<dbReference type="RefSeq" id="XP_040713444.1">
    <property type="nucleotide sequence ID" value="XM_040858554.1"/>
</dbReference>
<dbReference type="EMBL" id="MCFJ01000010">
    <property type="protein sequence ID" value="ORY61367.1"/>
    <property type="molecule type" value="Genomic_DNA"/>
</dbReference>
<evidence type="ECO:0000256" key="1">
    <source>
        <dbReference type="ARBA" id="ARBA00001913"/>
    </source>
</evidence>
<dbReference type="PANTHER" id="PTHR11742">
    <property type="entry name" value="MANNOSYL-OLIGOSACCHARIDE ALPHA-1,2-MANNOSIDASE-RELATED"/>
    <property type="match status" value="1"/>
</dbReference>
<comment type="similarity">
    <text evidence="3 14">Belongs to the glycosyl hydrolase 47 family.</text>
</comment>
<dbReference type="GO" id="GO:0016020">
    <property type="term" value="C:membrane"/>
    <property type="evidence" value="ECO:0007669"/>
    <property type="project" value="InterPro"/>
</dbReference>
<evidence type="ECO:0000256" key="5">
    <source>
        <dbReference type="ARBA" id="ARBA00022801"/>
    </source>
</evidence>
<evidence type="ECO:0000256" key="6">
    <source>
        <dbReference type="ARBA" id="ARBA00023157"/>
    </source>
</evidence>
<keyword evidence="6 13" id="KW-1015">Disulfide bond</keyword>
<evidence type="ECO:0000256" key="8">
    <source>
        <dbReference type="ARBA" id="ARBA00023295"/>
    </source>
</evidence>
<feature type="disulfide bond" evidence="13">
    <location>
        <begin position="338"/>
        <end position="367"/>
    </location>
</feature>
<feature type="active site" evidence="11">
    <location>
        <position position="425"/>
    </location>
</feature>
<evidence type="ECO:0000256" key="7">
    <source>
        <dbReference type="ARBA" id="ARBA00023180"/>
    </source>
</evidence>
<evidence type="ECO:0000256" key="9">
    <source>
        <dbReference type="ARBA" id="ARBA00047669"/>
    </source>
</evidence>